<dbReference type="AlphaFoldDB" id="A0AAE6JM13"/>
<reference evidence="3 5" key="1">
    <citation type="submission" date="2019-08" db="EMBL/GenBank/DDBJ databases">
        <title>Comparative genome analysis confer to the adaptation heavy metal polluted environment.</title>
        <authorList>
            <person name="Li Y."/>
        </authorList>
    </citation>
    <scope>NUCLEOTIDE SEQUENCE [LARGE SCALE GENOMIC DNA]</scope>
    <source>
        <strain evidence="3 5">P2</strain>
    </source>
</reference>
<sequence length="230" mass="25854">MRIALFSDIHANLPAFEAFLTDLDSRKVDAVYCLGDMIGYNIWPNEIIAEIRRRGIATLAGNHDQKTKGYAYELVSAENRQYLTMLPAHIKLEFQLNNDHLNIVLAHGSTRSINEYVLEDTDETYVLAMMNEAEADILCVGHSHLPYHRIIDDNGSFKHVINIGSVGKPKDGNPNCCYVLLTINESSSVNDRDGIHVDSIRVPYNVERAAKAVEDSPLPDELADRLRKAY</sequence>
<dbReference type="GO" id="GO:0016791">
    <property type="term" value="F:phosphatase activity"/>
    <property type="evidence" value="ECO:0007669"/>
    <property type="project" value="TreeGrafter"/>
</dbReference>
<name>A0AAE6JM13_9SPHI</name>
<dbReference type="InterPro" id="IPR011152">
    <property type="entry name" value="Pesterase_MJ0912"/>
</dbReference>
<protein>
    <submittedName>
        <fullName evidence="3">Metallophosphoesterase family protein</fullName>
    </submittedName>
</protein>
<gene>
    <name evidence="3" type="ORF">DIU31_027245</name>
    <name evidence="4" type="ORF">J3L21_00155</name>
</gene>
<dbReference type="Proteomes" id="UP000663940">
    <property type="component" value="Chromosome"/>
</dbReference>
<feature type="domain" description="Calcineurin-like phosphoesterase" evidence="2">
    <location>
        <begin position="1"/>
        <end position="185"/>
    </location>
</feature>
<evidence type="ECO:0000259" key="2">
    <source>
        <dbReference type="Pfam" id="PF12850"/>
    </source>
</evidence>
<evidence type="ECO:0000313" key="6">
    <source>
        <dbReference type="Proteomes" id="UP000663940"/>
    </source>
</evidence>
<keyword evidence="6" id="KW-1185">Reference proteome</keyword>
<dbReference type="InterPro" id="IPR024654">
    <property type="entry name" value="Calcineurin-like_PHP_lpxH"/>
</dbReference>
<dbReference type="PANTHER" id="PTHR42850">
    <property type="entry name" value="METALLOPHOSPHOESTERASE"/>
    <property type="match status" value="1"/>
</dbReference>
<proteinExistence type="inferred from homology"/>
<evidence type="ECO:0000256" key="1">
    <source>
        <dbReference type="ARBA" id="ARBA00008950"/>
    </source>
</evidence>
<dbReference type="Gene3D" id="3.60.21.10">
    <property type="match status" value="1"/>
</dbReference>
<dbReference type="InterPro" id="IPR050126">
    <property type="entry name" value="Ap4A_hydrolase"/>
</dbReference>
<dbReference type="CDD" id="cd00838">
    <property type="entry name" value="MPP_superfamily"/>
    <property type="match status" value="1"/>
</dbReference>
<dbReference type="InterPro" id="IPR029052">
    <property type="entry name" value="Metallo-depent_PP-like"/>
</dbReference>
<dbReference type="EMBL" id="CP071880">
    <property type="protein sequence ID" value="QTE50435.1"/>
    <property type="molecule type" value="Genomic_DNA"/>
</dbReference>
<comment type="similarity">
    <text evidence="1">Belongs to the metallophosphoesterase superfamily. YfcE family.</text>
</comment>
<accession>A0AAE6JM13</accession>
<dbReference type="Pfam" id="PF12850">
    <property type="entry name" value="Metallophos_2"/>
    <property type="match status" value="1"/>
</dbReference>
<reference evidence="4 6" key="2">
    <citation type="submission" date="2021-03" db="EMBL/GenBank/DDBJ databases">
        <title>Mucilaginibacter strains isolated from gold and copper mining confer multi heavy-metal resistance.</title>
        <authorList>
            <person name="Li Y."/>
        </authorList>
    </citation>
    <scope>NUCLEOTIDE SEQUENCE [LARGE SCALE GENOMIC DNA]</scope>
    <source>
        <strain evidence="4 6">P2-4</strain>
    </source>
</reference>
<dbReference type="RefSeq" id="WP_112658249.1">
    <property type="nucleotide sequence ID" value="NZ_CP043451.1"/>
</dbReference>
<dbReference type="EMBL" id="CP043451">
    <property type="protein sequence ID" value="QEM07022.1"/>
    <property type="molecule type" value="Genomic_DNA"/>
</dbReference>
<dbReference type="GO" id="GO:0005737">
    <property type="term" value="C:cytoplasm"/>
    <property type="evidence" value="ECO:0007669"/>
    <property type="project" value="TreeGrafter"/>
</dbReference>
<organism evidence="3 5">
    <name type="scientific">Mucilaginibacter rubeus</name>
    <dbReference type="NCBI Taxonomy" id="2027860"/>
    <lineage>
        <taxon>Bacteria</taxon>
        <taxon>Pseudomonadati</taxon>
        <taxon>Bacteroidota</taxon>
        <taxon>Sphingobacteriia</taxon>
        <taxon>Sphingobacteriales</taxon>
        <taxon>Sphingobacteriaceae</taxon>
        <taxon>Mucilaginibacter</taxon>
    </lineage>
</organism>
<dbReference type="Proteomes" id="UP000250557">
    <property type="component" value="Chromosome"/>
</dbReference>
<evidence type="ECO:0000313" key="3">
    <source>
        <dbReference type="EMBL" id="QEM07022.1"/>
    </source>
</evidence>
<dbReference type="PANTHER" id="PTHR42850:SF2">
    <property type="entry name" value="BLL5683 PROTEIN"/>
    <property type="match status" value="1"/>
</dbReference>
<evidence type="ECO:0000313" key="4">
    <source>
        <dbReference type="EMBL" id="QTE50435.1"/>
    </source>
</evidence>
<dbReference type="SUPFAM" id="SSF56300">
    <property type="entry name" value="Metallo-dependent phosphatases"/>
    <property type="match status" value="1"/>
</dbReference>
<dbReference type="PIRSF" id="PIRSF000883">
    <property type="entry name" value="Pesterase_MJ0912"/>
    <property type="match status" value="1"/>
</dbReference>
<evidence type="ECO:0000313" key="5">
    <source>
        <dbReference type="Proteomes" id="UP000250557"/>
    </source>
</evidence>